<dbReference type="EC" id="2.7.4.3" evidence="6"/>
<evidence type="ECO:0000256" key="5">
    <source>
        <dbReference type="RuleBase" id="RU003330"/>
    </source>
</evidence>
<comment type="subcellular location">
    <subcellularLocation>
        <location evidence="6">Cytoplasm</location>
    </subcellularLocation>
</comment>
<comment type="catalytic activity">
    <reaction evidence="6">
        <text>AMP + ATP = 2 ADP</text>
        <dbReference type="Rhea" id="RHEA:12973"/>
        <dbReference type="ChEBI" id="CHEBI:30616"/>
        <dbReference type="ChEBI" id="CHEBI:456215"/>
        <dbReference type="ChEBI" id="CHEBI:456216"/>
        <dbReference type="EC" id="2.7.4.3"/>
    </reaction>
</comment>
<dbReference type="GO" id="GO:0004017">
    <property type="term" value="F:AMP kinase activity"/>
    <property type="evidence" value="ECO:0007669"/>
    <property type="project" value="UniProtKB-EC"/>
</dbReference>
<dbReference type="InterPro" id="IPR027417">
    <property type="entry name" value="P-loop_NTPase"/>
</dbReference>
<dbReference type="AlphaFoldDB" id="A0A1G2N150"/>
<dbReference type="EMBL" id="MHRT01000001">
    <property type="protein sequence ID" value="OHA29814.1"/>
    <property type="molecule type" value="Genomic_DNA"/>
</dbReference>
<comment type="caution">
    <text evidence="7">The sequence shown here is derived from an EMBL/GenBank/DDBJ whole genome shotgun (WGS) entry which is preliminary data.</text>
</comment>
<dbReference type="GO" id="GO:0005737">
    <property type="term" value="C:cytoplasm"/>
    <property type="evidence" value="ECO:0007669"/>
    <property type="project" value="UniProtKB-SubCell"/>
</dbReference>
<proteinExistence type="inferred from homology"/>
<organism evidence="7 8">
    <name type="scientific">Candidatus Taylorbacteria bacterium RIFCSPHIGHO2_12_FULL_45_16</name>
    <dbReference type="NCBI Taxonomy" id="1802315"/>
    <lineage>
        <taxon>Bacteria</taxon>
        <taxon>Candidatus Tayloriibacteriota</taxon>
    </lineage>
</organism>
<evidence type="ECO:0000313" key="7">
    <source>
        <dbReference type="EMBL" id="OHA29814.1"/>
    </source>
</evidence>
<dbReference type="STRING" id="1802315.A3F51_03780"/>
<dbReference type="GO" id="GO:0005524">
    <property type="term" value="F:ATP binding"/>
    <property type="evidence" value="ECO:0007669"/>
    <property type="project" value="UniProtKB-KW"/>
</dbReference>
<reference evidence="7 8" key="1">
    <citation type="journal article" date="2016" name="Nat. Commun.">
        <title>Thousands of microbial genomes shed light on interconnected biogeochemical processes in an aquifer system.</title>
        <authorList>
            <person name="Anantharaman K."/>
            <person name="Brown C.T."/>
            <person name="Hug L.A."/>
            <person name="Sharon I."/>
            <person name="Castelle C.J."/>
            <person name="Probst A.J."/>
            <person name="Thomas B.C."/>
            <person name="Singh A."/>
            <person name="Wilkins M.J."/>
            <person name="Karaoz U."/>
            <person name="Brodie E.L."/>
            <person name="Williams K.H."/>
            <person name="Hubbard S.S."/>
            <person name="Banfield J.F."/>
        </authorList>
    </citation>
    <scope>NUCLEOTIDE SEQUENCE [LARGE SCALE GENOMIC DNA]</scope>
</reference>
<keyword evidence="6" id="KW-0067">ATP-binding</keyword>
<dbReference type="Gene3D" id="3.40.50.300">
    <property type="entry name" value="P-loop containing nucleotide triphosphate hydrolases"/>
    <property type="match status" value="1"/>
</dbReference>
<evidence type="ECO:0000256" key="4">
    <source>
        <dbReference type="ARBA" id="ARBA00022777"/>
    </source>
</evidence>
<keyword evidence="4 5" id="KW-0418">Kinase</keyword>
<evidence type="ECO:0000256" key="6">
    <source>
        <dbReference type="RuleBase" id="RU003331"/>
    </source>
</evidence>
<gene>
    <name evidence="7" type="ORF">A3F51_03780</name>
</gene>
<protein>
    <recommendedName>
        <fullName evidence="6">Adenylate kinase</fullName>
        <ecNumber evidence="6">2.7.4.3</ecNumber>
    </recommendedName>
</protein>
<sequence length="201" mass="23192">MSNSHKPQAYIFIGRSGCGKGTQVQLLVDVLKIRTPEIDVLYVQTGQEFRDFIQKPTITAKKSKEIYDAGSLQPEFLTVNMWVRPLIDQYKGNQHLIFDGTPRKFHEAGVLHSCFGFYGFDKPWVINIDISENESIKRLLARKRFDDNEVDIRKRLSWYEVDVVPTLGYYDDNPAYNFLKIFGEGSIEEIHADIVKKLGLE</sequence>
<comment type="similarity">
    <text evidence="5">Belongs to the adenylate kinase family.</text>
</comment>
<comment type="subunit">
    <text evidence="6">Monomer.</text>
</comment>
<dbReference type="PRINTS" id="PR00094">
    <property type="entry name" value="ADENYLTKNASE"/>
</dbReference>
<dbReference type="Pfam" id="PF00406">
    <property type="entry name" value="ADK"/>
    <property type="match status" value="1"/>
</dbReference>
<evidence type="ECO:0000256" key="2">
    <source>
        <dbReference type="ARBA" id="ARBA00022727"/>
    </source>
</evidence>
<name>A0A1G2N150_9BACT</name>
<keyword evidence="3 6" id="KW-0547">Nucleotide-binding</keyword>
<keyword evidence="2" id="KW-0545">Nucleotide biosynthesis</keyword>
<evidence type="ECO:0000256" key="1">
    <source>
        <dbReference type="ARBA" id="ARBA00022679"/>
    </source>
</evidence>
<accession>A0A1G2N150</accession>
<dbReference type="PANTHER" id="PTHR23359">
    <property type="entry name" value="NUCLEOTIDE KINASE"/>
    <property type="match status" value="1"/>
</dbReference>
<dbReference type="InterPro" id="IPR000850">
    <property type="entry name" value="Adenylat/UMP-CMP_kin"/>
</dbReference>
<dbReference type="SUPFAM" id="SSF52540">
    <property type="entry name" value="P-loop containing nucleoside triphosphate hydrolases"/>
    <property type="match status" value="1"/>
</dbReference>
<keyword evidence="1 5" id="KW-0808">Transferase</keyword>
<dbReference type="Proteomes" id="UP000178089">
    <property type="component" value="Unassembled WGS sequence"/>
</dbReference>
<evidence type="ECO:0000256" key="3">
    <source>
        <dbReference type="ARBA" id="ARBA00022741"/>
    </source>
</evidence>
<evidence type="ECO:0000313" key="8">
    <source>
        <dbReference type="Proteomes" id="UP000178089"/>
    </source>
</evidence>